<name>A0A368GA25_ANCCA</name>
<protein>
    <submittedName>
        <fullName evidence="1">Uncharacterized protein</fullName>
    </submittedName>
</protein>
<accession>A0A368GA25</accession>
<sequence>MYLNDKDSCLIIWGYGNRHVSLLVPARPRVVVGPAAVALIWLPFHLRFMIEIGLQEMPWSTILALPRRRKNKSLGSVVTFIEEIVLQSFIYEENIERRPLLLDSNSDSYQSLADGEMGQERHVLKIRTGDEVLELYAYKLHRGKTVGEQLFFPTVLERNCKF</sequence>
<dbReference type="AlphaFoldDB" id="A0A368GA25"/>
<evidence type="ECO:0000313" key="1">
    <source>
        <dbReference type="EMBL" id="RCN41222.1"/>
    </source>
</evidence>
<reference evidence="1 2" key="1">
    <citation type="submission" date="2014-10" db="EMBL/GenBank/DDBJ databases">
        <title>Draft genome of the hookworm Ancylostoma caninum.</title>
        <authorList>
            <person name="Mitreva M."/>
        </authorList>
    </citation>
    <scope>NUCLEOTIDE SEQUENCE [LARGE SCALE GENOMIC DNA]</scope>
    <source>
        <strain evidence="1 2">Baltimore</strain>
    </source>
</reference>
<organism evidence="1 2">
    <name type="scientific">Ancylostoma caninum</name>
    <name type="common">Dog hookworm</name>
    <dbReference type="NCBI Taxonomy" id="29170"/>
    <lineage>
        <taxon>Eukaryota</taxon>
        <taxon>Metazoa</taxon>
        <taxon>Ecdysozoa</taxon>
        <taxon>Nematoda</taxon>
        <taxon>Chromadorea</taxon>
        <taxon>Rhabditida</taxon>
        <taxon>Rhabditina</taxon>
        <taxon>Rhabditomorpha</taxon>
        <taxon>Strongyloidea</taxon>
        <taxon>Ancylostomatidae</taxon>
        <taxon>Ancylostomatinae</taxon>
        <taxon>Ancylostoma</taxon>
    </lineage>
</organism>
<proteinExistence type="predicted"/>
<dbReference type="EMBL" id="JOJR01000245">
    <property type="protein sequence ID" value="RCN41222.1"/>
    <property type="molecule type" value="Genomic_DNA"/>
</dbReference>
<evidence type="ECO:0000313" key="2">
    <source>
        <dbReference type="Proteomes" id="UP000252519"/>
    </source>
</evidence>
<dbReference type="OrthoDB" id="5814776at2759"/>
<keyword evidence="2" id="KW-1185">Reference proteome</keyword>
<gene>
    <name evidence="1" type="ORF">ANCCAN_12828</name>
</gene>
<dbReference type="Proteomes" id="UP000252519">
    <property type="component" value="Unassembled WGS sequence"/>
</dbReference>
<comment type="caution">
    <text evidence="1">The sequence shown here is derived from an EMBL/GenBank/DDBJ whole genome shotgun (WGS) entry which is preliminary data.</text>
</comment>